<dbReference type="InterPro" id="IPR043427">
    <property type="entry name" value="YscJ/FliF"/>
</dbReference>
<evidence type="ECO:0000259" key="12">
    <source>
        <dbReference type="Pfam" id="PF01514"/>
    </source>
</evidence>
<keyword evidence="14" id="KW-0969">Cilium</keyword>
<feature type="region of interest" description="Disordered" evidence="10">
    <location>
        <begin position="276"/>
        <end position="362"/>
    </location>
</feature>
<evidence type="ECO:0000313" key="14">
    <source>
        <dbReference type="EMBL" id="RZS69586.1"/>
    </source>
</evidence>
<dbReference type="NCBIfam" id="TIGR00206">
    <property type="entry name" value="fliF"/>
    <property type="match status" value="1"/>
</dbReference>
<evidence type="ECO:0000256" key="10">
    <source>
        <dbReference type="SAM" id="MobiDB-lite"/>
    </source>
</evidence>
<feature type="compositionally biased region" description="Polar residues" evidence="10">
    <location>
        <begin position="282"/>
        <end position="292"/>
    </location>
</feature>
<dbReference type="Pfam" id="PF01514">
    <property type="entry name" value="YscJ_FliF"/>
    <property type="match status" value="1"/>
</dbReference>
<keyword evidence="14" id="KW-0282">Flagellum</keyword>
<keyword evidence="8 9" id="KW-0975">Bacterial flagellum</keyword>
<protein>
    <recommendedName>
        <fullName evidence="9">Flagellar M-ring protein</fullName>
    </recommendedName>
</protein>
<dbReference type="InterPro" id="IPR013556">
    <property type="entry name" value="Flag_M-ring_C"/>
</dbReference>
<dbReference type="Gene3D" id="3.30.300.30">
    <property type="match status" value="1"/>
</dbReference>
<dbReference type="GO" id="GO:0009431">
    <property type="term" value="C:bacterial-type flagellum basal body, MS ring"/>
    <property type="evidence" value="ECO:0007669"/>
    <property type="project" value="InterPro"/>
</dbReference>
<evidence type="ECO:0000256" key="5">
    <source>
        <dbReference type="ARBA" id="ARBA00022692"/>
    </source>
</evidence>
<dbReference type="PANTHER" id="PTHR30046:SF0">
    <property type="entry name" value="FLAGELLAR M-RING PROTEIN"/>
    <property type="match status" value="1"/>
</dbReference>
<comment type="similarity">
    <text evidence="3 9">Belongs to the FliF family.</text>
</comment>
<evidence type="ECO:0000256" key="7">
    <source>
        <dbReference type="ARBA" id="ARBA00023136"/>
    </source>
</evidence>
<keyword evidence="6 11" id="KW-1133">Transmembrane helix</keyword>
<feature type="transmembrane region" description="Helical" evidence="11">
    <location>
        <begin position="464"/>
        <end position="483"/>
    </location>
</feature>
<feature type="domain" description="Flagellar M-ring C-terminal" evidence="13">
    <location>
        <begin position="256"/>
        <end position="436"/>
    </location>
</feature>
<dbReference type="PRINTS" id="PR01009">
    <property type="entry name" value="FLGMRINGFLIF"/>
</dbReference>
<keyword evidence="5 11" id="KW-0812">Transmembrane</keyword>
<name>A0A4Q7MML7_9BURK</name>
<dbReference type="Proteomes" id="UP000292039">
    <property type="component" value="Unassembled WGS sequence"/>
</dbReference>
<dbReference type="GO" id="GO:0003774">
    <property type="term" value="F:cytoskeletal motor activity"/>
    <property type="evidence" value="ECO:0007669"/>
    <property type="project" value="InterPro"/>
</dbReference>
<keyword evidence="14" id="KW-0966">Cell projection</keyword>
<evidence type="ECO:0000256" key="11">
    <source>
        <dbReference type="SAM" id="Phobius"/>
    </source>
</evidence>
<gene>
    <name evidence="14" type="ORF">EV679_2190</name>
</gene>
<evidence type="ECO:0000256" key="1">
    <source>
        <dbReference type="ARBA" id="ARBA00004117"/>
    </source>
</evidence>
<dbReference type="EMBL" id="SGWZ01000003">
    <property type="protein sequence ID" value="RZS69586.1"/>
    <property type="molecule type" value="Genomic_DNA"/>
</dbReference>
<accession>A0A4Q7MML7</accession>
<comment type="function">
    <text evidence="9">The M ring may be actively involved in energy transduction.</text>
</comment>
<dbReference type="PANTHER" id="PTHR30046">
    <property type="entry name" value="FLAGELLAR M-RING PROTEIN"/>
    <property type="match status" value="1"/>
</dbReference>
<comment type="subcellular location">
    <subcellularLocation>
        <location evidence="1 9">Bacterial flagellum basal body</location>
    </subcellularLocation>
    <subcellularLocation>
        <location evidence="2">Cell membrane</location>
        <topology evidence="2">Multi-pass membrane protein</topology>
    </subcellularLocation>
</comment>
<organism evidence="14 15">
    <name type="scientific">Kerstersia gyiorum</name>
    <dbReference type="NCBI Taxonomy" id="206506"/>
    <lineage>
        <taxon>Bacteria</taxon>
        <taxon>Pseudomonadati</taxon>
        <taxon>Pseudomonadota</taxon>
        <taxon>Betaproteobacteria</taxon>
        <taxon>Burkholderiales</taxon>
        <taxon>Alcaligenaceae</taxon>
        <taxon>Kerstersia</taxon>
    </lineage>
</organism>
<evidence type="ECO:0000256" key="3">
    <source>
        <dbReference type="ARBA" id="ARBA00007971"/>
    </source>
</evidence>
<reference evidence="14 15" key="1">
    <citation type="submission" date="2019-02" db="EMBL/GenBank/DDBJ databases">
        <title>Genomic Encyclopedia of Type Strains, Phase IV (KMG-IV): sequencing the most valuable type-strain genomes for metagenomic binning, comparative biology and taxonomic classification.</title>
        <authorList>
            <person name="Goeker M."/>
        </authorList>
    </citation>
    <scope>NUCLEOTIDE SEQUENCE [LARGE SCALE GENOMIC DNA]</scope>
    <source>
        <strain evidence="14 15">DSM 16618</strain>
    </source>
</reference>
<evidence type="ECO:0000256" key="9">
    <source>
        <dbReference type="PIRNR" id="PIRNR004862"/>
    </source>
</evidence>
<dbReference type="Pfam" id="PF08345">
    <property type="entry name" value="YscJ_FliF_C"/>
    <property type="match status" value="1"/>
</dbReference>
<dbReference type="RefSeq" id="WP_130487210.1">
    <property type="nucleotide sequence ID" value="NZ_CBCSEB010000023.1"/>
</dbReference>
<evidence type="ECO:0000256" key="2">
    <source>
        <dbReference type="ARBA" id="ARBA00004651"/>
    </source>
</evidence>
<proteinExistence type="inferred from homology"/>
<dbReference type="PIRSF" id="PIRSF004862">
    <property type="entry name" value="FliF"/>
    <property type="match status" value="1"/>
</dbReference>
<dbReference type="InterPro" id="IPR000067">
    <property type="entry name" value="FlgMring_FliF"/>
</dbReference>
<keyword evidence="7 11" id="KW-0472">Membrane</keyword>
<feature type="domain" description="Flagellar M-ring N-terminal" evidence="12">
    <location>
        <begin position="50"/>
        <end position="224"/>
    </location>
</feature>
<evidence type="ECO:0000313" key="15">
    <source>
        <dbReference type="Proteomes" id="UP000292039"/>
    </source>
</evidence>
<sequence>MSQDTVPGRLSGFFTRFPQLAFLARVPKPALLGAGALAIALLAVALLWSRGPEYRVLFSNIEERDGGAIVTALTQMNVPYRFSDSGTALLVPAEKVHETRLALAAQGLPKGGSVGFELLDNPRFGASQFSEQVSYQRGLEGELARSIESLHAVERARVHLALPRQSLFVRERQKPTASVLLTLYPGRQIDHAQFTAISWLLASSVPNLHADDISVVDQSGRLLSTPQGEEFGFDADQQRRARQIEQRAEERILALLNPLLGSGNVHARVTADLDVSRREQTSESYRPNQSPNEAAVRSRQSNRREQTGLAPAGGPPGALSNQPAPTAVAPIDAPATGNAASQAEAGKPAAPAAPTQSSTDETINYEVDRTIEHVRTPAGEVRRLSVAVVLNYLPDAQGVPQPLSPEDMAKIEGIVRDAVGYSEARGDSVSLANSPFTENLAQTDEPPFWRDPFYLDLGQSMLQYLLYLLLALFAWRAVIRPILNQRNAPAAAPAAPATAQSEAQLQQIREAQSAALREQQLQAEKHSHEKNLAAARELAQKDPRAVAMIIRAWMEGKNG</sequence>
<comment type="caution">
    <text evidence="14">The sequence shown here is derived from an EMBL/GenBank/DDBJ whole genome shotgun (WGS) entry which is preliminary data.</text>
</comment>
<dbReference type="GO" id="GO:0005886">
    <property type="term" value="C:plasma membrane"/>
    <property type="evidence" value="ECO:0007669"/>
    <property type="project" value="UniProtKB-SubCell"/>
</dbReference>
<evidence type="ECO:0000256" key="6">
    <source>
        <dbReference type="ARBA" id="ARBA00022989"/>
    </source>
</evidence>
<evidence type="ECO:0000256" key="4">
    <source>
        <dbReference type="ARBA" id="ARBA00022475"/>
    </source>
</evidence>
<dbReference type="InterPro" id="IPR006182">
    <property type="entry name" value="FliF_N_dom"/>
</dbReference>
<evidence type="ECO:0000259" key="13">
    <source>
        <dbReference type="Pfam" id="PF08345"/>
    </source>
</evidence>
<feature type="transmembrane region" description="Helical" evidence="11">
    <location>
        <begin position="30"/>
        <end position="48"/>
    </location>
</feature>
<keyword evidence="4" id="KW-1003">Cell membrane</keyword>
<dbReference type="AlphaFoldDB" id="A0A4Q7MML7"/>
<feature type="compositionally biased region" description="Low complexity" evidence="10">
    <location>
        <begin position="339"/>
        <end position="354"/>
    </location>
</feature>
<dbReference type="GO" id="GO:0071973">
    <property type="term" value="P:bacterial-type flagellum-dependent cell motility"/>
    <property type="evidence" value="ECO:0007669"/>
    <property type="project" value="InterPro"/>
</dbReference>
<evidence type="ECO:0000256" key="8">
    <source>
        <dbReference type="ARBA" id="ARBA00023143"/>
    </source>
</evidence>
<dbReference type="InterPro" id="IPR045851">
    <property type="entry name" value="AMP-bd_C_sf"/>
</dbReference>